<reference evidence="8 9" key="1">
    <citation type="submission" date="2013-12" db="EMBL/GenBank/DDBJ databases">
        <title>Annotated genome of Streptomyces scopuliridis.</title>
        <authorList>
            <person name="Olson J.B."/>
        </authorList>
    </citation>
    <scope>NUCLEOTIDE SEQUENCE [LARGE SCALE GENOMIC DNA]</scope>
    <source>
        <strain evidence="8 9">RB72</strain>
    </source>
</reference>
<comment type="caution">
    <text evidence="8">The sequence shown here is derived from an EMBL/GenBank/DDBJ whole genome shotgun (WGS) entry which is preliminary data.</text>
</comment>
<evidence type="ECO:0000256" key="6">
    <source>
        <dbReference type="ARBA" id="ARBA00023136"/>
    </source>
</evidence>
<dbReference type="EMBL" id="AZSP01000293">
    <property type="protein sequence ID" value="PVE06618.1"/>
    <property type="molecule type" value="Genomic_DNA"/>
</dbReference>
<dbReference type="Gene3D" id="2.60.40.2880">
    <property type="entry name" value="MmpS1-5, C-terminal soluble domain"/>
    <property type="match status" value="1"/>
</dbReference>
<proteinExistence type="inferred from homology"/>
<dbReference type="GO" id="GO:0005886">
    <property type="term" value="C:plasma membrane"/>
    <property type="evidence" value="ECO:0007669"/>
    <property type="project" value="UniProtKB-SubCell"/>
</dbReference>
<evidence type="ECO:0000313" key="8">
    <source>
        <dbReference type="EMBL" id="PVE06618.1"/>
    </source>
</evidence>
<gene>
    <name evidence="8" type="ORF">Y717_28415</name>
</gene>
<dbReference type="Proteomes" id="UP000245992">
    <property type="component" value="Unassembled WGS sequence"/>
</dbReference>
<evidence type="ECO:0000256" key="3">
    <source>
        <dbReference type="ARBA" id="ARBA00022475"/>
    </source>
</evidence>
<comment type="subcellular location">
    <subcellularLocation>
        <location evidence="1">Cell membrane</location>
    </subcellularLocation>
</comment>
<comment type="similarity">
    <text evidence="2">Belongs to the MmpS family.</text>
</comment>
<dbReference type="OrthoDB" id="4312835at2"/>
<evidence type="ECO:0008006" key="10">
    <source>
        <dbReference type="Google" id="ProtNLM"/>
    </source>
</evidence>
<dbReference type="STRING" id="1440053.GCA_000718095_02404"/>
<evidence type="ECO:0000256" key="4">
    <source>
        <dbReference type="ARBA" id="ARBA00022692"/>
    </source>
</evidence>
<name>A0A2T7SUN2_9ACTN</name>
<accession>A0A2T7SUN2</accession>
<sequence length="144" mass="14937">MNRTVRAALTTLAVTGLALGLGACSEAADRVDKAVTDEVDKAVNETYEVTYEVTGKNIDTIDYHGGGGEAMEPKIETVEKPTLPWTKTVTLRGIMPPGVMPTALDPSGAEVTCKIIYKGEVIKEETDAGKAAAGGCIAVSPIAG</sequence>
<feature type="signal peptide" evidence="7">
    <location>
        <begin position="1"/>
        <end position="27"/>
    </location>
</feature>
<evidence type="ECO:0000256" key="2">
    <source>
        <dbReference type="ARBA" id="ARBA00007531"/>
    </source>
</evidence>
<dbReference type="AlphaFoldDB" id="A0A2T7SUN2"/>
<evidence type="ECO:0000256" key="7">
    <source>
        <dbReference type="SAM" id="SignalP"/>
    </source>
</evidence>
<keyword evidence="3" id="KW-1003">Cell membrane</keyword>
<dbReference type="Pfam" id="PF05423">
    <property type="entry name" value="Mycobact_memb"/>
    <property type="match status" value="1"/>
</dbReference>
<dbReference type="GeneID" id="95542607"/>
<evidence type="ECO:0000313" key="9">
    <source>
        <dbReference type="Proteomes" id="UP000245992"/>
    </source>
</evidence>
<keyword evidence="6" id="KW-0472">Membrane</keyword>
<dbReference type="InterPro" id="IPR008693">
    <property type="entry name" value="MmpS"/>
</dbReference>
<dbReference type="InterPro" id="IPR038468">
    <property type="entry name" value="MmpS_C"/>
</dbReference>
<keyword evidence="9" id="KW-1185">Reference proteome</keyword>
<dbReference type="RefSeq" id="WP_030351518.1">
    <property type="nucleotide sequence ID" value="NZ_AZSP01000293.1"/>
</dbReference>
<organism evidence="8 9">
    <name type="scientific">Streptomyces scopuliridis RB72</name>
    <dbReference type="NCBI Taxonomy" id="1440053"/>
    <lineage>
        <taxon>Bacteria</taxon>
        <taxon>Bacillati</taxon>
        <taxon>Actinomycetota</taxon>
        <taxon>Actinomycetes</taxon>
        <taxon>Kitasatosporales</taxon>
        <taxon>Streptomycetaceae</taxon>
        <taxon>Streptomyces</taxon>
    </lineage>
</organism>
<evidence type="ECO:0000256" key="5">
    <source>
        <dbReference type="ARBA" id="ARBA00022989"/>
    </source>
</evidence>
<evidence type="ECO:0000256" key="1">
    <source>
        <dbReference type="ARBA" id="ARBA00004236"/>
    </source>
</evidence>
<keyword evidence="4" id="KW-0812">Transmembrane</keyword>
<keyword evidence="7" id="KW-0732">Signal</keyword>
<keyword evidence="5" id="KW-1133">Transmembrane helix</keyword>
<feature type="chain" id="PRO_5015612563" description="MmpS family membrane protein" evidence="7">
    <location>
        <begin position="28"/>
        <end position="144"/>
    </location>
</feature>
<protein>
    <recommendedName>
        <fullName evidence="10">MmpS family membrane protein</fullName>
    </recommendedName>
</protein>
<dbReference type="PROSITE" id="PS51257">
    <property type="entry name" value="PROKAR_LIPOPROTEIN"/>
    <property type="match status" value="1"/>
</dbReference>